<proteinExistence type="predicted"/>
<evidence type="ECO:0000313" key="2">
    <source>
        <dbReference type="Proteomes" id="UP000276133"/>
    </source>
</evidence>
<name>A0A3M7S4I9_BRAPC</name>
<protein>
    <submittedName>
        <fullName evidence="1">Uncharacterized protein</fullName>
    </submittedName>
</protein>
<sequence>MEDLLNQSCFFLSLIEFSSYLEKKERSMKAVSVFSAFFFFRNYYKSRKEKVEEESGKRNVQNFFDFANQLSLCHIIIIYGDSVLHKILLKNEKNGLLVALLNLPNYTKNTIKLPYFLSHKWELDI</sequence>
<reference evidence="1 2" key="1">
    <citation type="journal article" date="2018" name="Sci. Rep.">
        <title>Genomic signatures of local adaptation to the degree of environmental predictability in rotifers.</title>
        <authorList>
            <person name="Franch-Gras L."/>
            <person name="Hahn C."/>
            <person name="Garcia-Roger E.M."/>
            <person name="Carmona M.J."/>
            <person name="Serra M."/>
            <person name="Gomez A."/>
        </authorList>
    </citation>
    <scope>NUCLEOTIDE SEQUENCE [LARGE SCALE GENOMIC DNA]</scope>
    <source>
        <strain evidence="1">HYR1</strain>
    </source>
</reference>
<dbReference type="Proteomes" id="UP000276133">
    <property type="component" value="Unassembled WGS sequence"/>
</dbReference>
<dbReference type="EMBL" id="REGN01002049">
    <property type="protein sequence ID" value="RNA30723.1"/>
    <property type="molecule type" value="Genomic_DNA"/>
</dbReference>
<accession>A0A3M7S4I9</accession>
<dbReference type="AlphaFoldDB" id="A0A3M7S4I9"/>
<evidence type="ECO:0000313" key="1">
    <source>
        <dbReference type="EMBL" id="RNA30723.1"/>
    </source>
</evidence>
<comment type="caution">
    <text evidence="1">The sequence shown here is derived from an EMBL/GenBank/DDBJ whole genome shotgun (WGS) entry which is preliminary data.</text>
</comment>
<keyword evidence="2" id="KW-1185">Reference proteome</keyword>
<organism evidence="1 2">
    <name type="scientific">Brachionus plicatilis</name>
    <name type="common">Marine rotifer</name>
    <name type="synonym">Brachionus muelleri</name>
    <dbReference type="NCBI Taxonomy" id="10195"/>
    <lineage>
        <taxon>Eukaryota</taxon>
        <taxon>Metazoa</taxon>
        <taxon>Spiralia</taxon>
        <taxon>Gnathifera</taxon>
        <taxon>Rotifera</taxon>
        <taxon>Eurotatoria</taxon>
        <taxon>Monogononta</taxon>
        <taxon>Pseudotrocha</taxon>
        <taxon>Ploima</taxon>
        <taxon>Brachionidae</taxon>
        <taxon>Brachionus</taxon>
    </lineage>
</organism>
<gene>
    <name evidence="1" type="ORF">BpHYR1_031629</name>
</gene>